<comment type="caution">
    <text evidence="1">The sequence shown here is derived from an EMBL/GenBank/DDBJ whole genome shotgun (WGS) entry which is preliminary data.</text>
</comment>
<organism evidence="1">
    <name type="scientific">marine sediment metagenome</name>
    <dbReference type="NCBI Taxonomy" id="412755"/>
    <lineage>
        <taxon>unclassified sequences</taxon>
        <taxon>metagenomes</taxon>
        <taxon>ecological metagenomes</taxon>
    </lineage>
</organism>
<accession>X1B2E2</accession>
<sequence length="90" mass="9922">ENVVGDVLLSAGIFANETEKNNWLTSGYVEATGYSINRVWFNTGTSAFEAIRLLAEVVQYRFYFDYAGNPIFKPKASLGDEVDTFGAANV</sequence>
<evidence type="ECO:0000313" key="1">
    <source>
        <dbReference type="EMBL" id="GAG78428.1"/>
    </source>
</evidence>
<gene>
    <name evidence="1" type="ORF">S01H4_21214</name>
</gene>
<dbReference type="EMBL" id="BART01009592">
    <property type="protein sequence ID" value="GAG78428.1"/>
    <property type="molecule type" value="Genomic_DNA"/>
</dbReference>
<reference evidence="1" key="1">
    <citation type="journal article" date="2014" name="Front. Microbiol.">
        <title>High frequency of phylogenetically diverse reductive dehalogenase-homologous genes in deep subseafloor sedimentary metagenomes.</title>
        <authorList>
            <person name="Kawai M."/>
            <person name="Futagami T."/>
            <person name="Toyoda A."/>
            <person name="Takaki Y."/>
            <person name="Nishi S."/>
            <person name="Hori S."/>
            <person name="Arai W."/>
            <person name="Tsubouchi T."/>
            <person name="Morono Y."/>
            <person name="Uchiyama I."/>
            <person name="Ito T."/>
            <person name="Fujiyama A."/>
            <person name="Inagaki F."/>
            <person name="Takami H."/>
        </authorList>
    </citation>
    <scope>NUCLEOTIDE SEQUENCE</scope>
    <source>
        <strain evidence="1">Expedition CK06-06</strain>
    </source>
</reference>
<proteinExistence type="predicted"/>
<protein>
    <submittedName>
        <fullName evidence="1">Uncharacterized protein</fullName>
    </submittedName>
</protein>
<feature type="non-terminal residue" evidence="1">
    <location>
        <position position="1"/>
    </location>
</feature>
<name>X1B2E2_9ZZZZ</name>
<dbReference type="AlphaFoldDB" id="X1B2E2"/>